<keyword evidence="8 10" id="KW-0030">Aminoacyl-tRNA synthetase</keyword>
<dbReference type="PROSITE" id="PS50889">
    <property type="entry name" value="S4"/>
    <property type="match status" value="1"/>
</dbReference>
<keyword evidence="2 10" id="KW-0963">Cytoplasm</keyword>
<keyword evidence="4 10" id="KW-0547">Nucleotide-binding</keyword>
<evidence type="ECO:0000256" key="7">
    <source>
        <dbReference type="ARBA" id="ARBA00022917"/>
    </source>
</evidence>
<feature type="binding site" evidence="10">
    <location>
        <position position="237"/>
    </location>
    <ligand>
        <name>ATP</name>
        <dbReference type="ChEBI" id="CHEBI:30616"/>
    </ligand>
</feature>
<dbReference type="InterPro" id="IPR024088">
    <property type="entry name" value="Tyr-tRNA-ligase_bac-type"/>
</dbReference>
<evidence type="ECO:0000256" key="10">
    <source>
        <dbReference type="HAMAP-Rule" id="MF_02007"/>
    </source>
</evidence>
<keyword evidence="6 11" id="KW-0694">RNA-binding</keyword>
<comment type="caution">
    <text evidence="13">The sequence shown here is derived from an EMBL/GenBank/DDBJ whole genome shotgun (WGS) entry which is preliminary data.</text>
</comment>
<feature type="domain" description="RNA-binding S4" evidence="12">
    <location>
        <begin position="345"/>
        <end position="407"/>
    </location>
</feature>
<reference evidence="13 14" key="1">
    <citation type="submission" date="2014-02" db="EMBL/GenBank/DDBJ databases">
        <title>The small core and large imbalanced accessory genome model reveals a collaborative survival strategy of Sorangium cellulosum strains in nature.</title>
        <authorList>
            <person name="Han K."/>
            <person name="Peng R."/>
            <person name="Blom J."/>
            <person name="Li Y.-Z."/>
        </authorList>
    </citation>
    <scope>NUCLEOTIDE SEQUENCE [LARGE SCALE GENOMIC DNA]</scope>
    <source>
        <strain evidence="13 14">So0008-312</strain>
    </source>
</reference>
<dbReference type="Gene3D" id="3.10.290.10">
    <property type="entry name" value="RNA-binding S4 domain"/>
    <property type="match status" value="1"/>
</dbReference>
<dbReference type="InterPro" id="IPR002305">
    <property type="entry name" value="aa-tRNA-synth_Ic"/>
</dbReference>
<evidence type="ECO:0000256" key="3">
    <source>
        <dbReference type="ARBA" id="ARBA00022598"/>
    </source>
</evidence>
<gene>
    <name evidence="10" type="primary">tyrS</name>
    <name evidence="13" type="ORF">BE15_24975</name>
</gene>
<dbReference type="GO" id="GO:0003723">
    <property type="term" value="F:RNA binding"/>
    <property type="evidence" value="ECO:0007669"/>
    <property type="project" value="UniProtKB-KW"/>
</dbReference>
<dbReference type="Gene3D" id="1.10.240.10">
    <property type="entry name" value="Tyrosyl-Transfer RNA Synthetase"/>
    <property type="match status" value="1"/>
</dbReference>
<evidence type="ECO:0000256" key="11">
    <source>
        <dbReference type="PROSITE-ProRule" id="PRU00182"/>
    </source>
</evidence>
<dbReference type="GO" id="GO:0005524">
    <property type="term" value="F:ATP binding"/>
    <property type="evidence" value="ECO:0007669"/>
    <property type="project" value="UniProtKB-UniRule"/>
</dbReference>
<dbReference type="AlphaFoldDB" id="A0A150QJC1"/>
<dbReference type="InterPro" id="IPR036986">
    <property type="entry name" value="S4_RNA-bd_sf"/>
</dbReference>
<dbReference type="GO" id="GO:0005829">
    <property type="term" value="C:cytosol"/>
    <property type="evidence" value="ECO:0007669"/>
    <property type="project" value="TreeGrafter"/>
</dbReference>
<dbReference type="SUPFAM" id="SSF52374">
    <property type="entry name" value="Nucleotidylyl transferase"/>
    <property type="match status" value="1"/>
</dbReference>
<dbReference type="CDD" id="cd00165">
    <property type="entry name" value="S4"/>
    <property type="match status" value="1"/>
</dbReference>
<evidence type="ECO:0000256" key="1">
    <source>
        <dbReference type="ARBA" id="ARBA00011738"/>
    </source>
</evidence>
<accession>A0A150QJC1</accession>
<dbReference type="OrthoDB" id="9804243at2"/>
<dbReference type="PANTHER" id="PTHR11766:SF1">
    <property type="entry name" value="TYROSINE--TRNA LIGASE"/>
    <property type="match status" value="1"/>
</dbReference>
<dbReference type="InterPro" id="IPR002942">
    <property type="entry name" value="S4_RNA-bd"/>
</dbReference>
<dbReference type="GO" id="GO:0004831">
    <property type="term" value="F:tyrosine-tRNA ligase activity"/>
    <property type="evidence" value="ECO:0007669"/>
    <property type="project" value="UniProtKB-UniRule"/>
</dbReference>
<dbReference type="Gene3D" id="3.40.50.620">
    <property type="entry name" value="HUPs"/>
    <property type="match status" value="1"/>
</dbReference>
<evidence type="ECO:0000256" key="4">
    <source>
        <dbReference type="ARBA" id="ARBA00022741"/>
    </source>
</evidence>
<dbReference type="EC" id="6.1.1.1" evidence="10"/>
<dbReference type="SUPFAM" id="SSF55174">
    <property type="entry name" value="Alpha-L RNA-binding motif"/>
    <property type="match status" value="1"/>
</dbReference>
<feature type="short sequence motif" description="'HIGH' region" evidence="10">
    <location>
        <begin position="42"/>
        <end position="51"/>
    </location>
</feature>
<evidence type="ECO:0000256" key="2">
    <source>
        <dbReference type="ARBA" id="ARBA00022490"/>
    </source>
</evidence>
<evidence type="ECO:0000259" key="12">
    <source>
        <dbReference type="SMART" id="SM00363"/>
    </source>
</evidence>
<keyword evidence="7 10" id="KW-0648">Protein biosynthesis</keyword>
<dbReference type="InterPro" id="IPR014729">
    <property type="entry name" value="Rossmann-like_a/b/a_fold"/>
</dbReference>
<dbReference type="Proteomes" id="UP000075260">
    <property type="component" value="Unassembled WGS sequence"/>
</dbReference>
<name>A0A150QJC1_SORCE</name>
<evidence type="ECO:0000256" key="5">
    <source>
        <dbReference type="ARBA" id="ARBA00022840"/>
    </source>
</evidence>
<dbReference type="RefSeq" id="WP_061609382.1">
    <property type="nucleotide sequence ID" value="NZ_JEMA01000596.1"/>
</dbReference>
<comment type="subcellular location">
    <subcellularLocation>
        <location evidence="10">Cytoplasm</location>
    </subcellularLocation>
</comment>
<dbReference type="HAMAP" id="MF_02007">
    <property type="entry name" value="Tyr_tRNA_synth_type2"/>
    <property type="match status" value="1"/>
</dbReference>
<dbReference type="PRINTS" id="PR01040">
    <property type="entry name" value="TRNASYNTHTYR"/>
</dbReference>
<feature type="short sequence motif" description="'KMSKS' region" evidence="10">
    <location>
        <begin position="234"/>
        <end position="238"/>
    </location>
</feature>
<dbReference type="FunFam" id="3.40.50.620:FF:000061">
    <property type="entry name" value="Tyrosine--tRNA ligase"/>
    <property type="match status" value="1"/>
</dbReference>
<dbReference type="CDD" id="cd00805">
    <property type="entry name" value="TyrRS_core"/>
    <property type="match status" value="1"/>
</dbReference>
<evidence type="ECO:0000256" key="6">
    <source>
        <dbReference type="ARBA" id="ARBA00022884"/>
    </source>
</evidence>
<keyword evidence="5 10" id="KW-0067">ATP-binding</keyword>
<dbReference type="Pfam" id="PF01479">
    <property type="entry name" value="S4"/>
    <property type="match status" value="1"/>
</dbReference>
<proteinExistence type="inferred from homology"/>
<comment type="catalytic activity">
    <reaction evidence="9 10">
        <text>tRNA(Tyr) + L-tyrosine + ATP = L-tyrosyl-tRNA(Tyr) + AMP + diphosphate + H(+)</text>
        <dbReference type="Rhea" id="RHEA:10220"/>
        <dbReference type="Rhea" id="RHEA-COMP:9706"/>
        <dbReference type="Rhea" id="RHEA-COMP:9707"/>
        <dbReference type="ChEBI" id="CHEBI:15378"/>
        <dbReference type="ChEBI" id="CHEBI:30616"/>
        <dbReference type="ChEBI" id="CHEBI:33019"/>
        <dbReference type="ChEBI" id="CHEBI:58315"/>
        <dbReference type="ChEBI" id="CHEBI:78442"/>
        <dbReference type="ChEBI" id="CHEBI:78536"/>
        <dbReference type="ChEBI" id="CHEBI:456215"/>
        <dbReference type="EC" id="6.1.1.1"/>
    </reaction>
</comment>
<dbReference type="PANTHER" id="PTHR11766">
    <property type="entry name" value="TYROSYL-TRNA SYNTHETASE"/>
    <property type="match status" value="1"/>
</dbReference>
<evidence type="ECO:0000313" key="13">
    <source>
        <dbReference type="EMBL" id="KYF68050.1"/>
    </source>
</evidence>
<dbReference type="GO" id="GO:0006437">
    <property type="term" value="P:tyrosyl-tRNA aminoacylation"/>
    <property type="evidence" value="ECO:0007669"/>
    <property type="project" value="UniProtKB-UniRule"/>
</dbReference>
<dbReference type="SMART" id="SM00363">
    <property type="entry name" value="S4"/>
    <property type="match status" value="1"/>
</dbReference>
<organism evidence="13 14">
    <name type="scientific">Sorangium cellulosum</name>
    <name type="common">Polyangium cellulosum</name>
    <dbReference type="NCBI Taxonomy" id="56"/>
    <lineage>
        <taxon>Bacteria</taxon>
        <taxon>Pseudomonadati</taxon>
        <taxon>Myxococcota</taxon>
        <taxon>Polyangia</taxon>
        <taxon>Polyangiales</taxon>
        <taxon>Polyangiaceae</taxon>
        <taxon>Sorangium</taxon>
    </lineage>
</organism>
<comment type="similarity">
    <text evidence="10">Belongs to the class-I aminoacyl-tRNA synthetase family. TyrS type 2 subfamily.</text>
</comment>
<dbReference type="InterPro" id="IPR002307">
    <property type="entry name" value="Tyr-tRNA-ligase"/>
</dbReference>
<comment type="function">
    <text evidence="10">Catalyzes the attachment of tyrosine to tRNA(Tyr) in a two-step reaction: tyrosine is first activated by ATP to form Tyr-AMP and then transferred to the acceptor end of tRNA(Tyr).</text>
</comment>
<evidence type="ECO:0000256" key="9">
    <source>
        <dbReference type="ARBA" id="ARBA00048248"/>
    </source>
</evidence>
<dbReference type="Pfam" id="PF00579">
    <property type="entry name" value="tRNA-synt_1b"/>
    <property type="match status" value="1"/>
</dbReference>
<dbReference type="EMBL" id="JEMA01000596">
    <property type="protein sequence ID" value="KYF68050.1"/>
    <property type="molecule type" value="Genomic_DNA"/>
</dbReference>
<evidence type="ECO:0000256" key="8">
    <source>
        <dbReference type="ARBA" id="ARBA00023146"/>
    </source>
</evidence>
<evidence type="ECO:0000313" key="14">
    <source>
        <dbReference type="Proteomes" id="UP000075260"/>
    </source>
</evidence>
<dbReference type="NCBIfam" id="TIGR00234">
    <property type="entry name" value="tyrS"/>
    <property type="match status" value="1"/>
</dbReference>
<protein>
    <recommendedName>
        <fullName evidence="10">Tyrosine--tRNA ligase</fullName>
        <ecNumber evidence="10">6.1.1.1</ecNumber>
    </recommendedName>
    <alternativeName>
        <fullName evidence="10">Tyrosyl-tRNA synthetase</fullName>
        <shortName evidence="10">TyrRS</shortName>
    </alternativeName>
</protein>
<keyword evidence="3 10" id="KW-0436">Ligase</keyword>
<dbReference type="InterPro" id="IPR024108">
    <property type="entry name" value="Tyr-tRNA-ligase_bac_2"/>
</dbReference>
<comment type="subunit">
    <text evidence="1 10">Homodimer.</text>
</comment>
<sequence>MVPAERQLEILCKGAVDLHVRAELEERLREGKPLRVKAGFDPTRPDLHLGHTVVMQKMREFQDFGHTVIFVVGDFTAMVGDPTGKNELRPRLSREEVVAAAETYQAQAFKVLDRDRTEVRYNSEWLNKLDPTQMIELCAKYTVARMLERDDFKKRYEEARPIYVHEFMYPLLQAYDSVELEADIELGGTDQLFNLLVARDLMPRYGKRAQMVMTMPLLEGTNARVEDGKVVGAKMSKSADNYVGITEPPFDMLQKLMLVDDGVLWRYMELLSSRPPEEVARLREAVVRGEQGVIAVKELFAQEIVTRFHSAEDARAALERRRSVAAGGLPDVIEEIRVESDRDTIPIGNALALAGLAESTSAARRLVKGGAVHLDGEVVKDEQLKLERGKRFLVRVGSKNRRFAYLVVG</sequence>